<accession>A0A0R3NW99</accession>
<proteinExistence type="predicted"/>
<name>A0A0R3NW99_DROPS</name>
<sequence length="391" mass="42309">MPPEPRNNSTPRQNNDEAETELMLTPQTMPVSENNSYPIGIKSNCNPPLPLFLPAQELTTAIIKDTGPGCVPRSTGPHRHHSNLDLDQDLAQLRWTGYQEYAGTTRGGNATPAAEAVGRNSSNQSAPSKRRWISQVLDNPPVPGRYVGGHVLRRRTLSKSTSGEPGTSFPGERREEDAPQGRCYEPAPLDTGPGCVPRSTGPHRHHSNLDLDQDLAQLRWTGYQEYAGTTRGGNATPAAEAVGRNSSNQSAPSKRRWISQVLDNPPVPGRYVGGHVLRRRTLSKSTSGEPGTSFPGERREEDAPQGRCYEPAPLDTRPGCVPRSTGPHKHHSNLDLGVAIGPLACQAVVLLAVFLEHGGRGGHHAAVPNGVRQQRLDGEQNLVHGQDRRPG</sequence>
<organism evidence="2">
    <name type="scientific">Drosophila pseudoobscura pseudoobscura</name>
    <name type="common">Fruit fly</name>
    <dbReference type="NCBI Taxonomy" id="46245"/>
    <lineage>
        <taxon>Eukaryota</taxon>
        <taxon>Metazoa</taxon>
        <taxon>Ecdysozoa</taxon>
        <taxon>Arthropoda</taxon>
        <taxon>Hexapoda</taxon>
        <taxon>Insecta</taxon>
        <taxon>Pterygota</taxon>
        <taxon>Neoptera</taxon>
        <taxon>Endopterygota</taxon>
        <taxon>Diptera</taxon>
        <taxon>Brachycera</taxon>
        <taxon>Muscomorpha</taxon>
        <taxon>Ephydroidea</taxon>
        <taxon>Drosophilidae</taxon>
        <taxon>Drosophila</taxon>
        <taxon>Sophophora</taxon>
    </lineage>
</organism>
<evidence type="ECO:0000256" key="1">
    <source>
        <dbReference type="SAM" id="MobiDB-lite"/>
    </source>
</evidence>
<evidence type="ECO:0000313" key="2">
    <source>
        <dbReference type="EMBL" id="KRT05409.1"/>
    </source>
</evidence>
<reference evidence="2" key="3">
    <citation type="journal article" date="2012" name="PLoS ONE">
        <title>Mind the gap: upgrading genomes with Pacific Biosciences RS long-read sequencing technology.</title>
        <authorList>
            <person name="English A.C."/>
            <person name="Richards S."/>
            <person name="Han Y."/>
            <person name="Wang M."/>
            <person name="Vee V."/>
            <person name="Qu J."/>
            <person name="Qin X."/>
            <person name="Muzny D.M."/>
            <person name="Reid J.G."/>
            <person name="Worley K.C."/>
            <person name="Gibbs R.A."/>
        </authorList>
    </citation>
    <scope>NUCLEOTIDE SEQUENCE</scope>
    <source>
        <strain evidence="2">MV2-25</strain>
    </source>
</reference>
<dbReference type="EMBL" id="CH476026">
    <property type="protein sequence ID" value="KRT05409.1"/>
    <property type="molecule type" value="Genomic_DNA"/>
</dbReference>
<gene>
    <name evidence="2" type="primary">Dpse\GA27845</name>
    <name evidence="2" type="ORF">Dpse_GA27845</name>
</gene>
<reference evidence="2" key="1">
    <citation type="journal article" date="2005" name="Genome Res.">
        <title>Comparative genome sequencing of Drosophila pseudoobscura: chromosomal, gene, and cis-element evolution.</title>
        <authorList>
            <person name="Richards S."/>
            <person name="Liu Y."/>
            <person name="Bettencourt B.R."/>
            <person name="Hradecky P."/>
            <person name="Letovsky S."/>
            <person name="Nielsen R."/>
            <person name="Thornton K."/>
            <person name="Hubisz M.J."/>
            <person name="Chen R."/>
            <person name="Meisel R.P."/>
            <person name="Couronne O."/>
            <person name="Hua S."/>
            <person name="Smith M.A."/>
            <person name="Zhang P."/>
            <person name="Liu J."/>
            <person name="Bussemaker H.J."/>
            <person name="van Batenburg M.F."/>
            <person name="Howells S.L."/>
            <person name="Scherer S.E."/>
            <person name="Sodergren E."/>
            <person name="Matthews B.B."/>
            <person name="Crosby M.A."/>
            <person name="Schroeder A.J."/>
            <person name="Ortiz-Barrientos D."/>
            <person name="Rives C.M."/>
            <person name="Metzker M.L."/>
            <person name="Muzny D.M."/>
            <person name="Scott G."/>
            <person name="Steffen D."/>
            <person name="Wheeler D.A."/>
            <person name="Worley K.C."/>
            <person name="Havlak P."/>
            <person name="Durbin K.J."/>
            <person name="Egan A."/>
            <person name="Gill R."/>
            <person name="Hume J."/>
            <person name="Morgan M.B."/>
            <person name="Miner G."/>
            <person name="Hamilton C."/>
            <person name="Huang Y."/>
            <person name="Waldron L."/>
            <person name="Verduzco D."/>
            <person name="Clerc-Blankenburg K.P."/>
            <person name="Dubchak I."/>
            <person name="Noor M.A."/>
            <person name="Anderson W."/>
            <person name="White K.P."/>
            <person name="Clark A.G."/>
            <person name="Schaeffer S.W."/>
            <person name="Gelbart W."/>
            <person name="Weinstock G.M."/>
            <person name="Gibbs R.A."/>
        </authorList>
    </citation>
    <scope>NUCLEOTIDE SEQUENCE [LARGE SCALE GENOMIC DNA]</scope>
    <source>
        <strain evidence="2">MV2-25</strain>
    </source>
</reference>
<reference evidence="2" key="4">
    <citation type="submission" date="2015-11" db="EMBL/GenBank/DDBJ databases">
        <authorList>
            <consortium name="FlyBase"/>
        </authorList>
    </citation>
    <scope>NUCLEOTIDE SEQUENCE</scope>
    <source>
        <strain evidence="2">MV2-25</strain>
    </source>
</reference>
<dbReference type="AlphaFoldDB" id="A0A0R3NW99"/>
<protein>
    <submittedName>
        <fullName evidence="2">Uncharacterized protein, isoform F</fullName>
    </submittedName>
</protein>
<feature type="region of interest" description="Disordered" evidence="1">
    <location>
        <begin position="229"/>
        <end position="262"/>
    </location>
</feature>
<feature type="region of interest" description="Disordered" evidence="1">
    <location>
        <begin position="365"/>
        <end position="391"/>
    </location>
</feature>
<feature type="region of interest" description="Disordered" evidence="1">
    <location>
        <begin position="280"/>
        <end position="317"/>
    </location>
</feature>
<reference evidence="2" key="2">
    <citation type="journal article" date="2007" name="Nature">
        <title>Evolution of genes and genomes on the Drosophila phylogeny.</title>
        <authorList>
            <consortium name="Drosophila 12 Genomes Consortium"/>
            <person name="Clark A.G."/>
            <person name="Eisen M.B."/>
            <person name="Smith D.R."/>
            <person name="Bergman C.M."/>
            <person name="Oliver B."/>
            <person name="Markow T.A."/>
            <person name="Kaufman T.C."/>
            <person name="Kellis M."/>
            <person name="Gelbart W."/>
            <person name="Iyer V.N."/>
            <person name="Pollard D.A."/>
            <person name="Sackton T.B."/>
            <person name="Larracuente A.M."/>
            <person name="Singh N.D."/>
            <person name="Abad J.P."/>
            <person name="Abt D.N."/>
            <person name="Adryan B."/>
            <person name="Aguade M."/>
            <person name="Akashi H."/>
            <person name="Anderson W.W."/>
            <person name="Aquadro C.F."/>
            <person name="Ardell D.H."/>
            <person name="Arguello R."/>
            <person name="Artieri C.G."/>
            <person name="Barbash D.A."/>
            <person name="Barker D."/>
            <person name="Barsanti P."/>
            <person name="Batterham P."/>
            <person name="Batzoglou S."/>
            <person name="Begun D."/>
            <person name="Bhutkar A."/>
            <person name="Blanco E."/>
            <person name="Bosak S.A."/>
            <person name="Bradley R.K."/>
            <person name="Brand A.D."/>
            <person name="Brent M.R."/>
            <person name="Brooks A.N."/>
            <person name="Brown R.H."/>
            <person name="Butlin R.K."/>
            <person name="Caggese C."/>
            <person name="Calvi B.R."/>
            <person name="Bernardo de Carvalho A."/>
            <person name="Caspi A."/>
            <person name="Castrezana S."/>
            <person name="Celniker S.E."/>
            <person name="Chang J.L."/>
            <person name="Chapple C."/>
            <person name="Chatterji S."/>
            <person name="Chinwalla A."/>
            <person name="Civetta A."/>
            <person name="Clifton S.W."/>
            <person name="Comeron J.M."/>
            <person name="Costello J.C."/>
            <person name="Coyne J.A."/>
            <person name="Daub J."/>
            <person name="David R.G."/>
            <person name="Delcher A.L."/>
            <person name="Delehaunty K."/>
            <person name="Do C.B."/>
            <person name="Ebling H."/>
            <person name="Edwards K."/>
            <person name="Eickbush T."/>
            <person name="Evans J.D."/>
            <person name="Filipski A."/>
            <person name="Findeiss S."/>
            <person name="Freyhult E."/>
            <person name="Fulton L."/>
            <person name="Fulton R."/>
            <person name="Garcia A.C."/>
            <person name="Gardiner A."/>
            <person name="Garfield D.A."/>
            <person name="Garvin B.E."/>
            <person name="Gibson G."/>
            <person name="Gilbert D."/>
            <person name="Gnerre S."/>
            <person name="Godfrey J."/>
            <person name="Good R."/>
            <person name="Gotea V."/>
            <person name="Gravely B."/>
            <person name="Greenberg A.J."/>
            <person name="Griffiths-Jones S."/>
            <person name="Gross S."/>
            <person name="Guigo R."/>
            <person name="Gustafson E.A."/>
            <person name="Haerty W."/>
            <person name="Hahn M.W."/>
            <person name="Halligan D.L."/>
            <person name="Halpern A.L."/>
            <person name="Halter G.M."/>
            <person name="Han M.V."/>
            <person name="Heger A."/>
            <person name="Hillier L."/>
            <person name="Hinrichs A.S."/>
            <person name="Holmes I."/>
            <person name="Hoskins R.A."/>
            <person name="Hubisz M.J."/>
            <person name="Hultmark D."/>
            <person name="Huntley M.A."/>
            <person name="Jaffe D.B."/>
            <person name="Jagadeeshan S."/>
            <person name="Jeck W.R."/>
            <person name="Johnson J."/>
            <person name="Jones C.D."/>
            <person name="Jordan W.C."/>
            <person name="Karpen G.H."/>
            <person name="Kataoka E."/>
            <person name="Keightley P.D."/>
            <person name="Kheradpour P."/>
            <person name="Kirkness E.F."/>
            <person name="Koerich L.B."/>
            <person name="Kristiansen K."/>
            <person name="Kudrna D."/>
            <person name="Kulathinal R.J."/>
            <person name="Kumar S."/>
            <person name="Kwok R."/>
            <person name="Lander E."/>
            <person name="Langley C.H."/>
            <person name="Lapoint R."/>
            <person name="Lazzaro B.P."/>
            <person name="Lee S.J."/>
            <person name="Levesque L."/>
            <person name="Li R."/>
            <person name="Lin C.F."/>
            <person name="Lin M.F."/>
            <person name="Lindblad-Toh K."/>
            <person name="Llopart A."/>
            <person name="Long M."/>
            <person name="Low L."/>
            <person name="Lozovsky E."/>
            <person name="Lu J."/>
            <person name="Luo M."/>
            <person name="Machado C.A."/>
            <person name="Makalowski W."/>
            <person name="Marzo M."/>
            <person name="Matsuda M."/>
            <person name="Matzkin L."/>
            <person name="McAllister B."/>
            <person name="McBride C.S."/>
            <person name="McKernan B."/>
            <person name="McKernan K."/>
            <person name="Mendez-Lago M."/>
            <person name="Minx P."/>
            <person name="Mollenhauer M.U."/>
            <person name="Montooth K."/>
            <person name="Mount S.M."/>
            <person name="Mu X."/>
            <person name="Myers E."/>
            <person name="Negre B."/>
            <person name="Newfeld S."/>
            <person name="Nielsen R."/>
            <person name="Noor M.A."/>
            <person name="O'Grady P."/>
            <person name="Pachter L."/>
            <person name="Papaceit M."/>
            <person name="Parisi M.J."/>
            <person name="Parisi M."/>
            <person name="Parts L."/>
            <person name="Pedersen J.S."/>
            <person name="Pesole G."/>
            <person name="Phillippy A.M."/>
            <person name="Ponting C.P."/>
            <person name="Pop M."/>
            <person name="Porcelli D."/>
            <person name="Powell J.R."/>
            <person name="Prohaska S."/>
            <person name="Pruitt K."/>
            <person name="Puig M."/>
            <person name="Quesneville H."/>
            <person name="Ram K.R."/>
            <person name="Rand D."/>
            <person name="Rasmussen M.D."/>
            <person name="Reed L.K."/>
            <person name="Reenan R."/>
            <person name="Reily A."/>
            <person name="Remington K.A."/>
            <person name="Rieger T.T."/>
            <person name="Ritchie M.G."/>
            <person name="Robin C."/>
            <person name="Rogers Y.H."/>
            <person name="Rohde C."/>
            <person name="Rozas J."/>
            <person name="Rubenfield M.J."/>
            <person name="Ruiz A."/>
            <person name="Russo S."/>
            <person name="Salzberg S.L."/>
            <person name="Sanchez-Gracia A."/>
            <person name="Saranga D.J."/>
            <person name="Sato H."/>
            <person name="Schaeffer S.W."/>
            <person name="Schatz M.C."/>
            <person name="Schlenke T."/>
            <person name="Schwartz R."/>
            <person name="Segarra C."/>
            <person name="Singh R.S."/>
            <person name="Sirot L."/>
            <person name="Sirota M."/>
            <person name="Sisneros N.B."/>
            <person name="Smith C.D."/>
            <person name="Smith T.F."/>
            <person name="Spieth J."/>
            <person name="Stage D.E."/>
            <person name="Stark A."/>
            <person name="Stephan W."/>
            <person name="Strausberg R.L."/>
            <person name="Strempel S."/>
            <person name="Sturgill D."/>
            <person name="Sutton G."/>
            <person name="Sutton G.G."/>
            <person name="Tao W."/>
            <person name="Teichmann S."/>
            <person name="Tobari Y.N."/>
            <person name="Tomimura Y."/>
            <person name="Tsolas J.M."/>
            <person name="Valente V.L."/>
            <person name="Venter E."/>
            <person name="Venter J.C."/>
            <person name="Vicario S."/>
            <person name="Vieira F.G."/>
            <person name="Vilella A.J."/>
            <person name="Villasante A."/>
            <person name="Walenz B."/>
            <person name="Wang J."/>
            <person name="Wasserman M."/>
            <person name="Watts T."/>
            <person name="Wilson D."/>
            <person name="Wilson R.K."/>
            <person name="Wing R.A."/>
            <person name="Wolfner M.F."/>
            <person name="Wong A."/>
            <person name="Wong G.K."/>
            <person name="Wu C.I."/>
            <person name="Wu G."/>
            <person name="Yamamoto D."/>
            <person name="Yang H.P."/>
            <person name="Yang S.P."/>
            <person name="Yorke J.A."/>
            <person name="Yoshida K."/>
            <person name="Zdobnov E."/>
            <person name="Zhang P."/>
            <person name="Zhang Y."/>
            <person name="Zimin A.V."/>
            <person name="Baldwin J."/>
            <person name="Abdouelleil A."/>
            <person name="Abdulkadir J."/>
            <person name="Abebe A."/>
            <person name="Abera B."/>
            <person name="Abreu J."/>
            <person name="Acer S.C."/>
            <person name="Aftuck L."/>
            <person name="Alexander A."/>
            <person name="An P."/>
            <person name="Anderson E."/>
            <person name="Anderson S."/>
            <person name="Arachi H."/>
            <person name="Azer M."/>
            <person name="Bachantsang P."/>
            <person name="Barry A."/>
            <person name="Bayul T."/>
            <person name="Berlin A."/>
            <person name="Bessette D."/>
            <person name="Bloom T."/>
            <person name="Blye J."/>
            <person name="Boguslavskiy L."/>
            <person name="Bonnet C."/>
            <person name="Boukhgalter B."/>
            <person name="Bourzgui I."/>
            <person name="Brown A."/>
            <person name="Cahill P."/>
            <person name="Channer S."/>
            <person name="Cheshatsang Y."/>
            <person name="Chuda L."/>
            <person name="Citroen M."/>
            <person name="Collymore A."/>
            <person name="Cooke P."/>
            <person name="Costello M."/>
            <person name="D'Aco K."/>
            <person name="Daza R."/>
            <person name="De Haan G."/>
            <person name="DeGray S."/>
            <person name="DeMaso C."/>
            <person name="Dhargay N."/>
            <person name="Dooley K."/>
            <person name="Dooley E."/>
            <person name="Doricent M."/>
            <person name="Dorje P."/>
            <person name="Dorjee K."/>
            <person name="Dupes A."/>
            <person name="Elong R."/>
            <person name="Falk J."/>
            <person name="Farina A."/>
            <person name="Faro S."/>
            <person name="Ferguson D."/>
            <person name="Fisher S."/>
            <person name="Foley C.D."/>
            <person name="Franke A."/>
            <person name="Friedrich D."/>
            <person name="Gadbois L."/>
            <person name="Gearin G."/>
            <person name="Gearin C.R."/>
            <person name="Giannoukos G."/>
            <person name="Goode T."/>
            <person name="Graham J."/>
            <person name="Grandbois E."/>
            <person name="Grewal S."/>
            <person name="Gyaltsen K."/>
            <person name="Hafez N."/>
            <person name="Hagos B."/>
            <person name="Hall J."/>
            <person name="Henson C."/>
            <person name="Hollinger A."/>
            <person name="Honan T."/>
            <person name="Huard M.D."/>
            <person name="Hughes L."/>
            <person name="Hurhula B."/>
            <person name="Husby M.E."/>
            <person name="Kamat A."/>
            <person name="Kanga B."/>
            <person name="Kashin S."/>
            <person name="Khazanovich D."/>
            <person name="Kisner P."/>
            <person name="Lance K."/>
            <person name="Lara M."/>
            <person name="Lee W."/>
            <person name="Lennon N."/>
            <person name="Letendre F."/>
            <person name="LeVine R."/>
            <person name="Lipovsky A."/>
            <person name="Liu X."/>
            <person name="Liu J."/>
            <person name="Liu S."/>
            <person name="Lokyitsang T."/>
            <person name="Lokyitsang Y."/>
            <person name="Lubonja R."/>
            <person name="Lui A."/>
            <person name="MacDonald P."/>
            <person name="Magnisalis V."/>
            <person name="Maru K."/>
            <person name="Matthews C."/>
            <person name="McCusker W."/>
            <person name="McDonough S."/>
            <person name="Mehta T."/>
            <person name="Meldrim J."/>
            <person name="Meneus L."/>
            <person name="Mihai O."/>
            <person name="Mihalev A."/>
            <person name="Mihova T."/>
            <person name="Mittelman R."/>
            <person name="Mlenga V."/>
            <person name="Montmayeur A."/>
            <person name="Mulrain L."/>
            <person name="Navidi A."/>
            <person name="Naylor J."/>
            <person name="Negash T."/>
            <person name="Nguyen T."/>
            <person name="Nguyen N."/>
            <person name="Nicol R."/>
            <person name="Norbu C."/>
            <person name="Norbu N."/>
            <person name="Novod N."/>
            <person name="O'Neill B."/>
            <person name="Osman S."/>
            <person name="Markiewicz E."/>
            <person name="Oyono O.L."/>
            <person name="Patti C."/>
            <person name="Phunkhang P."/>
            <person name="Pierre F."/>
            <person name="Priest M."/>
            <person name="Raghuraman S."/>
            <person name="Rege F."/>
            <person name="Reyes R."/>
            <person name="Rise C."/>
            <person name="Rogov P."/>
            <person name="Ross K."/>
            <person name="Ryan E."/>
            <person name="Settipalli S."/>
            <person name="Shea T."/>
            <person name="Sherpa N."/>
            <person name="Shi L."/>
            <person name="Shih D."/>
            <person name="Sparrow T."/>
            <person name="Spaulding J."/>
            <person name="Stalker J."/>
            <person name="Stange-Thomann N."/>
            <person name="Stavropoulos S."/>
            <person name="Stone C."/>
            <person name="Strader C."/>
            <person name="Tesfaye S."/>
            <person name="Thomson T."/>
            <person name="Thoulutsang Y."/>
            <person name="Thoulutsang D."/>
            <person name="Topham K."/>
            <person name="Topping I."/>
            <person name="Tsamla T."/>
            <person name="Vassiliev H."/>
            <person name="Vo A."/>
            <person name="Wangchuk T."/>
            <person name="Wangdi T."/>
            <person name="Weiand M."/>
            <person name="Wilkinson J."/>
            <person name="Wilson A."/>
            <person name="Yadav S."/>
            <person name="Young G."/>
            <person name="Yu Q."/>
            <person name="Zembek L."/>
            <person name="Zhong D."/>
            <person name="Zimmer A."/>
            <person name="Zwirko Z."/>
            <person name="Jaffe D.B."/>
            <person name="Alvarez P."/>
            <person name="Brockman W."/>
            <person name="Butler J."/>
            <person name="Chin C."/>
            <person name="Gnerre S."/>
            <person name="Grabherr M."/>
            <person name="Kleber M."/>
            <person name="Mauceli E."/>
            <person name="MacCallum I."/>
        </authorList>
    </citation>
    <scope>NUCLEOTIDE SEQUENCE [LARGE SCALE GENOMIC DNA]</scope>
    <source>
        <strain evidence="2">MV2-25</strain>
    </source>
</reference>
<dbReference type="ExpressionAtlas" id="A0A0R3NW99">
    <property type="expression patterns" value="baseline"/>
</dbReference>
<dbReference type="Bgee" id="FBgn0249209">
    <property type="expression patterns" value="Expressed in female reproductive system and 3 other cell types or tissues"/>
</dbReference>
<feature type="region of interest" description="Disordered" evidence="1">
    <location>
        <begin position="104"/>
        <end position="208"/>
    </location>
</feature>